<dbReference type="AlphaFoldDB" id="A0A0M2UXL9"/>
<feature type="region of interest" description="Disordered" evidence="1">
    <location>
        <begin position="414"/>
        <end position="436"/>
    </location>
</feature>
<dbReference type="PATRIC" id="fig|380242.3.peg.558"/>
<dbReference type="InterPro" id="IPR013320">
    <property type="entry name" value="ConA-like_dom_sf"/>
</dbReference>
<keyword evidence="2" id="KW-0812">Transmembrane</keyword>
<name>A0A0M2UXL9_9BACT</name>
<reference evidence="3 4" key="1">
    <citation type="journal article" date="2013" name="BMC Microbiol.">
        <title>Identification of the type II cytochrome c maturation pathway in anammox bacteria by comparative genomics.</title>
        <authorList>
            <person name="Ferousi C."/>
            <person name="Speth D.R."/>
            <person name="Reimann J."/>
            <person name="Op den Camp H.J."/>
            <person name="Allen J.W."/>
            <person name="Keltjens J.T."/>
            <person name="Jetten M.S."/>
        </authorList>
    </citation>
    <scope>NUCLEOTIDE SEQUENCE [LARGE SCALE GENOMIC DNA]</scope>
    <source>
        <strain evidence="3">RU1</strain>
    </source>
</reference>
<dbReference type="Proteomes" id="UP000034954">
    <property type="component" value="Unassembled WGS sequence"/>
</dbReference>
<accession>A0A0M2UXL9</accession>
<feature type="compositionally biased region" description="Polar residues" evidence="1">
    <location>
        <begin position="421"/>
        <end position="436"/>
    </location>
</feature>
<gene>
    <name evidence="3" type="ORF">BROFUL_00446</name>
</gene>
<organism evidence="3 4">
    <name type="scientific">Candidatus Brocadia fulgida</name>
    <dbReference type="NCBI Taxonomy" id="380242"/>
    <lineage>
        <taxon>Bacteria</taxon>
        <taxon>Pseudomonadati</taxon>
        <taxon>Planctomycetota</taxon>
        <taxon>Candidatus Brocadiia</taxon>
        <taxon>Candidatus Brocadiales</taxon>
        <taxon>Candidatus Brocadiaceae</taxon>
        <taxon>Candidatus Brocadia</taxon>
    </lineage>
</organism>
<comment type="caution">
    <text evidence="3">The sequence shown here is derived from an EMBL/GenBank/DDBJ whole genome shotgun (WGS) entry which is preliminary data.</text>
</comment>
<dbReference type="EMBL" id="LAQJ01000058">
    <property type="protein sequence ID" value="KKO20833.1"/>
    <property type="molecule type" value="Genomic_DNA"/>
</dbReference>
<dbReference type="PANTHER" id="PTHR47635">
    <property type="entry name" value="CUB DOMAIN-CONTAINING PROTEIN"/>
    <property type="match status" value="1"/>
</dbReference>
<keyword evidence="2" id="KW-1133">Transmembrane helix</keyword>
<evidence type="ECO:0000313" key="4">
    <source>
        <dbReference type="Proteomes" id="UP000034954"/>
    </source>
</evidence>
<dbReference type="NCBIfam" id="NF038133">
    <property type="entry name" value="choice_anch_L"/>
    <property type="match status" value="1"/>
</dbReference>
<feature type="transmembrane region" description="Helical" evidence="2">
    <location>
        <begin position="7"/>
        <end position="27"/>
    </location>
</feature>
<proteinExistence type="predicted"/>
<evidence type="ECO:0000256" key="1">
    <source>
        <dbReference type="SAM" id="MobiDB-lite"/>
    </source>
</evidence>
<dbReference type="SUPFAM" id="SSF49899">
    <property type="entry name" value="Concanavalin A-like lectins/glucanases"/>
    <property type="match status" value="1"/>
</dbReference>
<evidence type="ECO:0000256" key="2">
    <source>
        <dbReference type="SAM" id="Phobius"/>
    </source>
</evidence>
<dbReference type="InterPro" id="IPR049804">
    <property type="entry name" value="Choice_anch_L"/>
</dbReference>
<dbReference type="Pfam" id="PF13385">
    <property type="entry name" value="Laminin_G_3"/>
    <property type="match status" value="1"/>
</dbReference>
<evidence type="ECO:0008006" key="5">
    <source>
        <dbReference type="Google" id="ProtNLM"/>
    </source>
</evidence>
<evidence type="ECO:0000313" key="3">
    <source>
        <dbReference type="EMBL" id="KKO20833.1"/>
    </source>
</evidence>
<keyword evidence="4" id="KW-1185">Reference proteome</keyword>
<sequence>MRNYNAIIYRFMGLSMFFMIIFSFGTYGQQLSFEQLKKVRKKAAEASAFLDKSVIIAAIVTNDLNTLTATQLAESLVGEGVSVSNATFTGANVAGGSFSDGLSNGIGIEGGVVLSSGDISFVNGPNMSDEFTIINNTFGDSDLDMLVGDFTCDAAVLEFDFIPTGNTLSFQYVFASEEYNEYVDSSFNDVFGFFVDGVNIALIPSTTTPVAINNINMLRNSAYYNNNDPSDLGTPTPYDNLQYDGFTTVLTAQVTVTPNITHHMKLAIADTADEVFDSIVFISGKSLVSGDLPSATTNDPTDVTCDSAVLRGTVNPNGLATTVWFIYRTSIGLPITTSVQSVGGGISDIIASANIGGLLPGNEYFYKVVAQNGEGINVGSEIHFQTLFDGCETPTPTPTICPCPDAQACYSLDEGSGDTAGDSSGNGNDGTINGASWTTGKNGSGLSFDGVDDEVSIPTMNSEEVSFGAWFYKNANDTKGYDFIFDGLRMHSNPQLREGFGLKFLKKTPDAIAFTLVTQDASGNRRQRTALYNMGNSVGGWNHVTGTYNKTTGEQKLYVNGQLVRMVRHPAGNGIVPLTSYPGMKIGNSLSKKGCFNGVIDGVCISHRALTEQEVLDIYNN</sequence>
<keyword evidence="2" id="KW-0472">Membrane</keyword>
<protein>
    <recommendedName>
        <fullName evidence="5">Fibronectin type-III domain-containing protein</fullName>
    </recommendedName>
</protein>
<dbReference type="Gene3D" id="2.60.120.200">
    <property type="match status" value="1"/>
</dbReference>
<dbReference type="PANTHER" id="PTHR47635:SF2">
    <property type="entry name" value="LAMG-LIKE JELLYROLL FOLD DOMAIN-CONTAINING PROTEIN"/>
    <property type="match status" value="1"/>
</dbReference>